<proteinExistence type="predicted"/>
<feature type="region of interest" description="Disordered" evidence="1">
    <location>
        <begin position="47"/>
        <end position="67"/>
    </location>
</feature>
<name>A0A5B7DA29_PORTR</name>
<comment type="caution">
    <text evidence="2">The sequence shown here is derived from an EMBL/GenBank/DDBJ whole genome shotgun (WGS) entry which is preliminary data.</text>
</comment>
<protein>
    <submittedName>
        <fullName evidence="2">Uncharacterized protein</fullName>
    </submittedName>
</protein>
<evidence type="ECO:0000313" key="2">
    <source>
        <dbReference type="EMBL" id="MPC18059.1"/>
    </source>
</evidence>
<organism evidence="2 3">
    <name type="scientific">Portunus trituberculatus</name>
    <name type="common">Swimming crab</name>
    <name type="synonym">Neptunus trituberculatus</name>
    <dbReference type="NCBI Taxonomy" id="210409"/>
    <lineage>
        <taxon>Eukaryota</taxon>
        <taxon>Metazoa</taxon>
        <taxon>Ecdysozoa</taxon>
        <taxon>Arthropoda</taxon>
        <taxon>Crustacea</taxon>
        <taxon>Multicrustacea</taxon>
        <taxon>Malacostraca</taxon>
        <taxon>Eumalacostraca</taxon>
        <taxon>Eucarida</taxon>
        <taxon>Decapoda</taxon>
        <taxon>Pleocyemata</taxon>
        <taxon>Brachyura</taxon>
        <taxon>Eubrachyura</taxon>
        <taxon>Portunoidea</taxon>
        <taxon>Portunidae</taxon>
        <taxon>Portuninae</taxon>
        <taxon>Portunus</taxon>
    </lineage>
</organism>
<reference evidence="2 3" key="1">
    <citation type="submission" date="2019-05" db="EMBL/GenBank/DDBJ databases">
        <title>Another draft genome of Portunus trituberculatus and its Hox gene families provides insights of decapod evolution.</title>
        <authorList>
            <person name="Jeong J.-H."/>
            <person name="Song I."/>
            <person name="Kim S."/>
            <person name="Choi T."/>
            <person name="Kim D."/>
            <person name="Ryu S."/>
            <person name="Kim W."/>
        </authorList>
    </citation>
    <scope>NUCLEOTIDE SEQUENCE [LARGE SCALE GENOMIC DNA]</scope>
    <source>
        <tissue evidence="2">Muscle</tissue>
    </source>
</reference>
<evidence type="ECO:0000313" key="3">
    <source>
        <dbReference type="Proteomes" id="UP000324222"/>
    </source>
</evidence>
<keyword evidence="3" id="KW-1185">Reference proteome</keyword>
<dbReference type="Proteomes" id="UP000324222">
    <property type="component" value="Unassembled WGS sequence"/>
</dbReference>
<dbReference type="AlphaFoldDB" id="A0A5B7DA29"/>
<dbReference type="EMBL" id="VSRR010000644">
    <property type="protein sequence ID" value="MPC18059.1"/>
    <property type="molecule type" value="Genomic_DNA"/>
</dbReference>
<evidence type="ECO:0000256" key="1">
    <source>
        <dbReference type="SAM" id="MobiDB-lite"/>
    </source>
</evidence>
<gene>
    <name evidence="2" type="ORF">E2C01_010932</name>
</gene>
<sequence>MLCDGQPRSAAATLSLAMHNLCQAHATRRPTQLPVTVRRGIIYSKTSRRRSLQESSTADSHRDELHPPTDFITQATLWKRRSEMFRRCEYGMSFRVADVYPSTYFGSPAALARVCVSGCEDKTSRWNTEEKEEERRGWK</sequence>
<accession>A0A5B7DA29</accession>